<evidence type="ECO:0000259" key="3">
    <source>
        <dbReference type="Pfam" id="PF03061"/>
    </source>
</evidence>
<protein>
    <submittedName>
        <fullName evidence="4">Phenylacetic acid degradation protein</fullName>
    </submittedName>
</protein>
<comment type="similarity">
    <text evidence="1">Belongs to the thioesterase PaaI family.</text>
</comment>
<evidence type="ECO:0000256" key="1">
    <source>
        <dbReference type="ARBA" id="ARBA00008324"/>
    </source>
</evidence>
<dbReference type="NCBIfam" id="TIGR00369">
    <property type="entry name" value="unchar_dom_1"/>
    <property type="match status" value="1"/>
</dbReference>
<keyword evidence="5" id="KW-1185">Reference proteome</keyword>
<evidence type="ECO:0000313" key="4">
    <source>
        <dbReference type="EMBL" id="GIZ50185.1"/>
    </source>
</evidence>
<comment type="caution">
    <text evidence="4">The sequence shown here is derived from an EMBL/GenBank/DDBJ whole genome shotgun (WGS) entry which is preliminary data.</text>
</comment>
<evidence type="ECO:0000313" key="5">
    <source>
        <dbReference type="Proteomes" id="UP000887222"/>
    </source>
</evidence>
<feature type="domain" description="Thioesterase" evidence="3">
    <location>
        <begin position="45"/>
        <end position="120"/>
    </location>
</feature>
<accession>A0ABQ4Q086</accession>
<dbReference type="InterPro" id="IPR003736">
    <property type="entry name" value="PAAI_dom"/>
</dbReference>
<sequence length="135" mass="14766">MDQAAPFFGIDVPLMRLIGLQAEHLDERIARTRLPRRPEILNSRGDIHGGTLMSALDFTLSAAARAHDPLGTGVITIDMTTHFLSPAQGDVRIEARTIRRGKRIAFCEGTVIDETGTEVCMARAAFKLIPRGEKG</sequence>
<organism evidence="4 5">
    <name type="scientific">Noviherbaspirillum aridicola</name>
    <dbReference type="NCBI Taxonomy" id="2849687"/>
    <lineage>
        <taxon>Bacteria</taxon>
        <taxon>Pseudomonadati</taxon>
        <taxon>Pseudomonadota</taxon>
        <taxon>Betaproteobacteria</taxon>
        <taxon>Burkholderiales</taxon>
        <taxon>Oxalobacteraceae</taxon>
        <taxon>Noviherbaspirillum</taxon>
    </lineage>
</organism>
<dbReference type="PANTHER" id="PTHR21660:SF1">
    <property type="entry name" value="ACYL-COENZYME A THIOESTERASE 13"/>
    <property type="match status" value="1"/>
</dbReference>
<reference evidence="4 5" key="1">
    <citation type="journal article" date="2022" name="Int. J. Syst. Evol. Microbiol.">
        <title>Noviherbaspirillum aridicola sp. nov., isolated from an arid soil in Pakistan.</title>
        <authorList>
            <person name="Khan I.U."/>
            <person name="Saqib M."/>
            <person name="Amin A."/>
            <person name="Hussain F."/>
            <person name="Li L."/>
            <person name="Liu Y.H."/>
            <person name="Fang B.Z."/>
            <person name="Ahmed I."/>
            <person name="Li W.J."/>
        </authorList>
    </citation>
    <scope>NUCLEOTIDE SEQUENCE [LARGE SCALE GENOMIC DNA]</scope>
    <source>
        <strain evidence="4 5">NCCP-691</strain>
    </source>
</reference>
<dbReference type="Pfam" id="PF03061">
    <property type="entry name" value="4HBT"/>
    <property type="match status" value="1"/>
</dbReference>
<dbReference type="PANTHER" id="PTHR21660">
    <property type="entry name" value="THIOESTERASE SUPERFAMILY MEMBER-RELATED"/>
    <property type="match status" value="1"/>
</dbReference>
<dbReference type="InterPro" id="IPR006683">
    <property type="entry name" value="Thioestr_dom"/>
</dbReference>
<name>A0ABQ4Q086_9BURK</name>
<dbReference type="CDD" id="cd03443">
    <property type="entry name" value="PaaI_thioesterase"/>
    <property type="match status" value="1"/>
</dbReference>
<dbReference type="EMBL" id="BPMK01000001">
    <property type="protein sequence ID" value="GIZ50185.1"/>
    <property type="molecule type" value="Genomic_DNA"/>
</dbReference>
<proteinExistence type="inferred from homology"/>
<dbReference type="RefSeq" id="WP_220806367.1">
    <property type="nucleotide sequence ID" value="NZ_BPMK01000001.1"/>
</dbReference>
<evidence type="ECO:0000256" key="2">
    <source>
        <dbReference type="ARBA" id="ARBA00022801"/>
    </source>
</evidence>
<gene>
    <name evidence="4" type="ORF">NCCP691_01990</name>
</gene>
<dbReference type="InterPro" id="IPR039298">
    <property type="entry name" value="ACOT13"/>
</dbReference>
<dbReference type="InterPro" id="IPR029069">
    <property type="entry name" value="HotDog_dom_sf"/>
</dbReference>
<dbReference type="Gene3D" id="3.10.129.10">
    <property type="entry name" value="Hotdog Thioesterase"/>
    <property type="match status" value="1"/>
</dbReference>
<dbReference type="Proteomes" id="UP000887222">
    <property type="component" value="Unassembled WGS sequence"/>
</dbReference>
<dbReference type="SUPFAM" id="SSF54637">
    <property type="entry name" value="Thioesterase/thiol ester dehydrase-isomerase"/>
    <property type="match status" value="1"/>
</dbReference>
<keyword evidence="2" id="KW-0378">Hydrolase</keyword>